<evidence type="ECO:0000313" key="2">
    <source>
        <dbReference type="Proteomes" id="UP000032740"/>
    </source>
</evidence>
<dbReference type="InterPro" id="IPR019004">
    <property type="entry name" value="YqeY/Aim41"/>
</dbReference>
<name>U4KKX9_ALTPJ</name>
<dbReference type="Proteomes" id="UP000032740">
    <property type="component" value="Chromosome"/>
</dbReference>
<evidence type="ECO:0008006" key="3">
    <source>
        <dbReference type="Google" id="ProtNLM"/>
    </source>
</evidence>
<keyword evidence="2" id="KW-1185">Reference proteome</keyword>
<gene>
    <name evidence="1" type="ORF">BN85408970</name>
</gene>
<dbReference type="HOGENOM" id="CLU_1891580_0_0_14"/>
<dbReference type="InterPro" id="IPR003789">
    <property type="entry name" value="Asn/Gln_tRNA_amidoTrase-B-like"/>
</dbReference>
<dbReference type="Pfam" id="PF09424">
    <property type="entry name" value="YqeY"/>
    <property type="match status" value="1"/>
</dbReference>
<protein>
    <recommendedName>
        <fullName evidence="3">YqeY-like protein</fullName>
    </recommendedName>
</protein>
<proteinExistence type="predicted"/>
<dbReference type="STRING" id="1318466.BN85408970"/>
<organism evidence="1 2">
    <name type="scientific">Alteracholeplasma palmae (strain ATCC 49389 / J233)</name>
    <name type="common">Acholeplasma palmae</name>
    <dbReference type="NCBI Taxonomy" id="1318466"/>
    <lineage>
        <taxon>Bacteria</taxon>
        <taxon>Bacillati</taxon>
        <taxon>Mycoplasmatota</taxon>
        <taxon>Mollicutes</taxon>
        <taxon>Acholeplasmatales</taxon>
        <taxon>Acholeplasmataceae</taxon>
        <taxon>Acholeplasma</taxon>
    </lineage>
</organism>
<dbReference type="KEGG" id="apal:BN85408970"/>
<evidence type="ECO:0000313" key="1">
    <source>
        <dbReference type="EMBL" id="CCV64474.1"/>
    </source>
</evidence>
<accession>U4KKX9</accession>
<dbReference type="RefSeq" id="WP_026659948.1">
    <property type="nucleotide sequence ID" value="NC_022538.1"/>
</dbReference>
<dbReference type="SUPFAM" id="SSF89095">
    <property type="entry name" value="GatB/YqeY motif"/>
    <property type="match status" value="1"/>
</dbReference>
<dbReference type="AlphaFoldDB" id="U4KKX9"/>
<dbReference type="EMBL" id="FO681347">
    <property type="protein sequence ID" value="CCV64474.1"/>
    <property type="molecule type" value="Genomic_DNA"/>
</dbReference>
<dbReference type="GO" id="GO:0016884">
    <property type="term" value="F:carbon-nitrogen ligase activity, with glutamine as amido-N-donor"/>
    <property type="evidence" value="ECO:0007669"/>
    <property type="project" value="InterPro"/>
</dbReference>
<sequence>MLNKIKELRIKAMKEKDLVARNTYESVYSAAQTLKGRESSDYVIDDAKVVDLIKKEIKIYTEMSLSKDVSRELELLNNLLPKQLDESEIKKHFMEFKKTNEKPTPKEFMEYLDQSLNLKGQYDKGLVARIVMSK</sequence>
<reference evidence="1 2" key="1">
    <citation type="journal article" date="2013" name="J. Mol. Microbiol. Biotechnol.">
        <title>Analysis of the Complete Genomes of Acholeplasma brassicae , A. palmae and A. laidlawii and Their Comparison to the Obligate Parasites from ' Candidatus Phytoplasma'.</title>
        <authorList>
            <person name="Kube M."/>
            <person name="Siewert C."/>
            <person name="Migdoll A.M."/>
            <person name="Duduk B."/>
            <person name="Holz S."/>
            <person name="Rabus R."/>
            <person name="Seemuller E."/>
            <person name="Mitrovic J."/>
            <person name="Muller I."/>
            <person name="Buttner C."/>
            <person name="Reinhardt R."/>
        </authorList>
    </citation>
    <scope>NUCLEOTIDE SEQUENCE [LARGE SCALE GENOMIC DNA]</scope>
    <source>
        <strain evidence="1 2">J233</strain>
    </source>
</reference>